<dbReference type="OrthoDB" id="1738566at2759"/>
<evidence type="ECO:0000313" key="2">
    <source>
        <dbReference type="EMBL" id="PIA30837.1"/>
    </source>
</evidence>
<feature type="transmembrane region" description="Helical" evidence="1">
    <location>
        <begin position="149"/>
        <end position="169"/>
    </location>
</feature>
<name>A0A2G5CJ36_AQUCA</name>
<keyword evidence="1" id="KW-0472">Membrane</keyword>
<keyword evidence="1" id="KW-1133">Transmembrane helix</keyword>
<dbReference type="Proteomes" id="UP000230069">
    <property type="component" value="Unassembled WGS sequence"/>
</dbReference>
<dbReference type="AlphaFoldDB" id="A0A2G5CJ36"/>
<feature type="transmembrane region" description="Helical" evidence="1">
    <location>
        <begin position="175"/>
        <end position="192"/>
    </location>
</feature>
<evidence type="ECO:0008006" key="4">
    <source>
        <dbReference type="Google" id="ProtNLM"/>
    </source>
</evidence>
<protein>
    <recommendedName>
        <fullName evidence="4">Transmembrane protein</fullName>
    </recommendedName>
</protein>
<reference evidence="2 3" key="1">
    <citation type="submission" date="2017-09" db="EMBL/GenBank/DDBJ databases">
        <title>WGS assembly of Aquilegia coerulea Goldsmith.</title>
        <authorList>
            <person name="Hodges S."/>
            <person name="Kramer E."/>
            <person name="Nordborg M."/>
            <person name="Tomkins J."/>
            <person name="Borevitz J."/>
            <person name="Derieg N."/>
            <person name="Yan J."/>
            <person name="Mihaltcheva S."/>
            <person name="Hayes R.D."/>
            <person name="Rokhsar D."/>
        </authorList>
    </citation>
    <scope>NUCLEOTIDE SEQUENCE [LARGE SCALE GENOMIC DNA]</scope>
    <source>
        <strain evidence="3">cv. Goldsmith</strain>
    </source>
</reference>
<dbReference type="InParanoid" id="A0A2G5CJ36"/>
<keyword evidence="1" id="KW-0812">Transmembrane</keyword>
<proteinExistence type="predicted"/>
<organism evidence="2 3">
    <name type="scientific">Aquilegia coerulea</name>
    <name type="common">Rocky mountain columbine</name>
    <dbReference type="NCBI Taxonomy" id="218851"/>
    <lineage>
        <taxon>Eukaryota</taxon>
        <taxon>Viridiplantae</taxon>
        <taxon>Streptophyta</taxon>
        <taxon>Embryophyta</taxon>
        <taxon>Tracheophyta</taxon>
        <taxon>Spermatophyta</taxon>
        <taxon>Magnoliopsida</taxon>
        <taxon>Ranunculales</taxon>
        <taxon>Ranunculaceae</taxon>
        <taxon>Thalictroideae</taxon>
        <taxon>Aquilegia</taxon>
    </lineage>
</organism>
<evidence type="ECO:0000313" key="3">
    <source>
        <dbReference type="Proteomes" id="UP000230069"/>
    </source>
</evidence>
<dbReference type="EMBL" id="KZ305071">
    <property type="protein sequence ID" value="PIA30837.1"/>
    <property type="molecule type" value="Genomic_DNA"/>
</dbReference>
<evidence type="ECO:0000256" key="1">
    <source>
        <dbReference type="SAM" id="Phobius"/>
    </source>
</evidence>
<sequence length="249" mass="28228">MELSLCFKPPESLIFKQNPFFCHFNSVQKLSTTSLQFKIGDSHCFLRSSNFSSFNQISYNRSRKRGTFVVYARKNQRRSTLRVSTKAALECAFLIASSLKIIPEPVSSIIKQGFEGGNGGGGGFGNFWNGFRGGDGWFDGWRGGRKRKFGILGLLALILVSVFFVVLMLGKEFKGFGELGLGILGLLFLVVLERDWKRGIKGWTFGFCSCALMVVLGFKREDLQKWIQGSKVHYPVMDLFRSKRRRRFL</sequence>
<gene>
    <name evidence="2" type="ORF">AQUCO_05400141v1</name>
</gene>
<keyword evidence="3" id="KW-1185">Reference proteome</keyword>
<accession>A0A2G5CJ36</accession>